<feature type="transmembrane region" description="Helical" evidence="8">
    <location>
        <begin position="270"/>
        <end position="290"/>
    </location>
</feature>
<dbReference type="OrthoDB" id="369870at2"/>
<feature type="transmembrane region" description="Helical" evidence="8">
    <location>
        <begin position="75"/>
        <end position="94"/>
    </location>
</feature>
<comment type="subcellular location">
    <subcellularLocation>
        <location evidence="1">Cell membrane</location>
        <topology evidence="1">Multi-pass membrane protein</topology>
    </subcellularLocation>
</comment>
<evidence type="ECO:0000256" key="3">
    <source>
        <dbReference type="ARBA" id="ARBA00022448"/>
    </source>
</evidence>
<feature type="transmembrane region" description="Helical" evidence="8">
    <location>
        <begin position="181"/>
        <end position="199"/>
    </location>
</feature>
<dbReference type="Pfam" id="PF00892">
    <property type="entry name" value="EamA"/>
    <property type="match status" value="2"/>
</dbReference>
<evidence type="ECO:0000256" key="5">
    <source>
        <dbReference type="ARBA" id="ARBA00022692"/>
    </source>
</evidence>
<accession>A0A554SBD7</accession>
<dbReference type="InterPro" id="IPR000620">
    <property type="entry name" value="EamA_dom"/>
</dbReference>
<evidence type="ECO:0000256" key="7">
    <source>
        <dbReference type="ARBA" id="ARBA00023136"/>
    </source>
</evidence>
<feature type="transmembrane region" description="Helical" evidence="8">
    <location>
        <begin position="41"/>
        <end position="63"/>
    </location>
</feature>
<dbReference type="PANTHER" id="PTHR22911:SF137">
    <property type="entry name" value="SOLUTE CARRIER FAMILY 35 MEMBER G2-RELATED"/>
    <property type="match status" value="1"/>
</dbReference>
<keyword evidence="11" id="KW-1185">Reference proteome</keyword>
<dbReference type="EMBL" id="VLNT01000005">
    <property type="protein sequence ID" value="TSD63656.1"/>
    <property type="molecule type" value="Genomic_DNA"/>
</dbReference>
<gene>
    <name evidence="10" type="primary">rarD</name>
    <name evidence="10" type="ORF">FNM00_08595</name>
</gene>
<feature type="transmembrane region" description="Helical" evidence="8">
    <location>
        <begin position="211"/>
        <end position="234"/>
    </location>
</feature>
<evidence type="ECO:0000313" key="11">
    <source>
        <dbReference type="Proteomes" id="UP000316988"/>
    </source>
</evidence>
<evidence type="ECO:0000256" key="1">
    <source>
        <dbReference type="ARBA" id="ARBA00004651"/>
    </source>
</evidence>
<keyword evidence="7 8" id="KW-0472">Membrane</keyword>
<dbReference type="PANTHER" id="PTHR22911">
    <property type="entry name" value="ACYL-MALONYL CONDENSING ENZYME-RELATED"/>
    <property type="match status" value="1"/>
</dbReference>
<dbReference type="InterPro" id="IPR037185">
    <property type="entry name" value="EmrE-like"/>
</dbReference>
<keyword evidence="3" id="KW-0813">Transport</keyword>
<feature type="transmembrane region" description="Helical" evidence="8">
    <location>
        <begin position="12"/>
        <end position="29"/>
    </location>
</feature>
<feature type="domain" description="EamA" evidence="9">
    <location>
        <begin position="155"/>
        <end position="286"/>
    </location>
</feature>
<dbReference type="Proteomes" id="UP000316988">
    <property type="component" value="Unassembled WGS sequence"/>
</dbReference>
<keyword evidence="5 8" id="KW-0812">Transmembrane</keyword>
<dbReference type="NCBIfam" id="TIGR00688">
    <property type="entry name" value="rarD"/>
    <property type="match status" value="1"/>
</dbReference>
<dbReference type="InterPro" id="IPR004626">
    <property type="entry name" value="RarD"/>
</dbReference>
<feature type="transmembrane region" description="Helical" evidence="8">
    <location>
        <begin position="130"/>
        <end position="147"/>
    </location>
</feature>
<evidence type="ECO:0000256" key="6">
    <source>
        <dbReference type="ARBA" id="ARBA00022989"/>
    </source>
</evidence>
<comment type="caution">
    <text evidence="10">The sequence shown here is derived from an EMBL/GenBank/DDBJ whole genome shotgun (WGS) entry which is preliminary data.</text>
</comment>
<feature type="transmembrane region" description="Helical" evidence="8">
    <location>
        <begin position="246"/>
        <end position="264"/>
    </location>
</feature>
<name>A0A554SBD7_9ACTN</name>
<feature type="domain" description="EamA" evidence="9">
    <location>
        <begin position="10"/>
        <end position="145"/>
    </location>
</feature>
<sequence>MALVTQQTRSGLVFGVLAYLGWGLFPLYWPLLEPASPFEVLAHRVVWSLVFCAGLLTLTRRWHSFATLVRDRSQLIWLALASMVIAVNWGSFIWGVNNGYVLEVSLGYFINPLITVLFAVFFLKESLRRQQWIAVGVGAVAVGILTVDLGRPPWIALLVSASFAVYGLIKKRTSLGAVEALTVETTVLFPFALGFLVLLQTRGDLAFGHHGAGNTTLLVLTGVVTAIPLLLFAAAASRLNLSTVGLLQYLVPILHFTLGLTVFGEQMGSARWIGFVLIWIALAIFTLDAWRSHRRSLRRAADGTPVL</sequence>
<dbReference type="GO" id="GO:0005886">
    <property type="term" value="C:plasma membrane"/>
    <property type="evidence" value="ECO:0007669"/>
    <property type="project" value="UniProtKB-SubCell"/>
</dbReference>
<protein>
    <submittedName>
        <fullName evidence="10">EamA family transporter RarD</fullName>
    </submittedName>
</protein>
<evidence type="ECO:0000259" key="9">
    <source>
        <dbReference type="Pfam" id="PF00892"/>
    </source>
</evidence>
<evidence type="ECO:0000256" key="4">
    <source>
        <dbReference type="ARBA" id="ARBA00022475"/>
    </source>
</evidence>
<dbReference type="AlphaFoldDB" id="A0A554SBD7"/>
<organism evidence="10 11">
    <name type="scientific">Aeromicrobium piscarium</name>
    <dbReference type="NCBI Taxonomy" id="2590901"/>
    <lineage>
        <taxon>Bacteria</taxon>
        <taxon>Bacillati</taxon>
        <taxon>Actinomycetota</taxon>
        <taxon>Actinomycetes</taxon>
        <taxon>Propionibacteriales</taxon>
        <taxon>Nocardioidaceae</taxon>
        <taxon>Aeromicrobium</taxon>
    </lineage>
</organism>
<evidence type="ECO:0000313" key="10">
    <source>
        <dbReference type="EMBL" id="TSD63656.1"/>
    </source>
</evidence>
<feature type="transmembrane region" description="Helical" evidence="8">
    <location>
        <begin position="106"/>
        <end position="123"/>
    </location>
</feature>
<keyword evidence="6 8" id="KW-1133">Transmembrane helix</keyword>
<evidence type="ECO:0000256" key="2">
    <source>
        <dbReference type="ARBA" id="ARBA00007362"/>
    </source>
</evidence>
<comment type="similarity">
    <text evidence="2">Belongs to the EamA transporter family.</text>
</comment>
<evidence type="ECO:0000256" key="8">
    <source>
        <dbReference type="SAM" id="Phobius"/>
    </source>
</evidence>
<dbReference type="SUPFAM" id="SSF103481">
    <property type="entry name" value="Multidrug resistance efflux transporter EmrE"/>
    <property type="match status" value="2"/>
</dbReference>
<keyword evidence="4" id="KW-1003">Cell membrane</keyword>
<proteinExistence type="inferred from homology"/>
<reference evidence="10 11" key="1">
    <citation type="submission" date="2019-07" db="EMBL/GenBank/DDBJ databases">
        <authorList>
            <person name="Zhao L.H."/>
        </authorList>
    </citation>
    <scope>NUCLEOTIDE SEQUENCE [LARGE SCALE GENOMIC DNA]</scope>
    <source>
        <strain evidence="10 11">Co35</strain>
    </source>
</reference>
<feature type="transmembrane region" description="Helical" evidence="8">
    <location>
        <begin position="153"/>
        <end position="169"/>
    </location>
</feature>